<protein>
    <submittedName>
        <fullName evidence="2">Outer membrane lipoprotein carrier protein LolA</fullName>
    </submittedName>
</protein>
<evidence type="ECO:0000313" key="3">
    <source>
        <dbReference type="Proteomes" id="UP000516305"/>
    </source>
</evidence>
<name>A0A7H0VFA0_9FLAO</name>
<feature type="chain" id="PRO_5028947457" evidence="1">
    <location>
        <begin position="20"/>
        <end position="213"/>
    </location>
</feature>
<dbReference type="EMBL" id="CP060139">
    <property type="protein sequence ID" value="QNR24398.1"/>
    <property type="molecule type" value="Genomic_DNA"/>
</dbReference>
<proteinExistence type="predicted"/>
<gene>
    <name evidence="2" type="ORF">H4K34_00745</name>
</gene>
<dbReference type="CDD" id="cd16325">
    <property type="entry name" value="LolA"/>
    <property type="match status" value="1"/>
</dbReference>
<dbReference type="InterPro" id="IPR004564">
    <property type="entry name" value="OM_lipoprot_carrier_LolA-like"/>
</dbReference>
<accession>A0A7H0VFA0</accession>
<feature type="signal peptide" evidence="1">
    <location>
        <begin position="1"/>
        <end position="19"/>
    </location>
</feature>
<keyword evidence="2" id="KW-0449">Lipoprotein</keyword>
<organism evidence="2 3">
    <name type="scientific">Croceimicrobium hydrocarbonivorans</name>
    <dbReference type="NCBI Taxonomy" id="2761580"/>
    <lineage>
        <taxon>Bacteria</taxon>
        <taxon>Pseudomonadati</taxon>
        <taxon>Bacteroidota</taxon>
        <taxon>Flavobacteriia</taxon>
        <taxon>Flavobacteriales</taxon>
        <taxon>Owenweeksiaceae</taxon>
        <taxon>Croceimicrobium</taxon>
    </lineage>
</organism>
<evidence type="ECO:0000256" key="1">
    <source>
        <dbReference type="SAM" id="SignalP"/>
    </source>
</evidence>
<dbReference type="Pfam" id="PF03548">
    <property type="entry name" value="LolA"/>
    <property type="match status" value="1"/>
</dbReference>
<dbReference type="Proteomes" id="UP000516305">
    <property type="component" value="Chromosome"/>
</dbReference>
<evidence type="ECO:0000313" key="2">
    <source>
        <dbReference type="EMBL" id="QNR24398.1"/>
    </source>
</evidence>
<dbReference type="KEGG" id="chyd:H4K34_00745"/>
<keyword evidence="1" id="KW-0732">Signal</keyword>
<dbReference type="Gene3D" id="2.50.20.10">
    <property type="entry name" value="Lipoprotein localisation LolA/LolB/LppX"/>
    <property type="match status" value="1"/>
</dbReference>
<dbReference type="AlphaFoldDB" id="A0A7H0VFA0"/>
<dbReference type="RefSeq" id="WP_210758925.1">
    <property type="nucleotide sequence ID" value="NZ_CP060139.1"/>
</dbReference>
<reference evidence="2 3" key="1">
    <citation type="submission" date="2020-08" db="EMBL/GenBank/DDBJ databases">
        <title>Croceimicrobium hydrocarbonivorans gen. nov., sp. nov., a novel marine bacterium isolated from a bacterial consortium that degrades polyethylene terephthalate.</title>
        <authorList>
            <person name="Liu R."/>
        </authorList>
    </citation>
    <scope>NUCLEOTIDE SEQUENCE [LARGE SCALE GENOMIC DNA]</scope>
    <source>
        <strain evidence="2 3">A20-9</strain>
    </source>
</reference>
<keyword evidence="3" id="KW-1185">Reference proteome</keyword>
<sequence length="213" mass="24269">MRRLFPLLVAAFAGQLLLAQSHTEAKALLQEASKTMKAYPALEISFTYTFENTRVEPPIKQEQKGTLALQGENYRLKTDLLEQLRVGKKLYNIYHEDEEVQVNTYEESDEAGLSPARILSFYEKGYSYKMGGKESINGRNIQYVILKPTASEEIDKIMIGIDAQTKEVYSMKQWGTNGTVTTLIVTKLVKNAKWPANQFKFVKADYPGYYISE</sequence>